<dbReference type="GO" id="GO:0003700">
    <property type="term" value="F:DNA-binding transcription factor activity"/>
    <property type="evidence" value="ECO:0007669"/>
    <property type="project" value="InterPro"/>
</dbReference>
<accession>A0A6F9XLA7</accession>
<dbReference type="SUPFAM" id="SSF46689">
    <property type="entry name" value="Homeodomain-like"/>
    <property type="match status" value="1"/>
</dbReference>
<dbReference type="InterPro" id="IPR000281">
    <property type="entry name" value="HTH_RpiR"/>
</dbReference>
<dbReference type="InterPro" id="IPR036388">
    <property type="entry name" value="WH-like_DNA-bd_sf"/>
</dbReference>
<dbReference type="CDD" id="cd05013">
    <property type="entry name" value="SIS_RpiR"/>
    <property type="match status" value="1"/>
</dbReference>
<evidence type="ECO:0000313" key="5">
    <source>
        <dbReference type="EMBL" id="GET05940.1"/>
    </source>
</evidence>
<dbReference type="SUPFAM" id="SSF53697">
    <property type="entry name" value="SIS domain"/>
    <property type="match status" value="1"/>
</dbReference>
<dbReference type="InterPro" id="IPR047640">
    <property type="entry name" value="RpiR-like"/>
</dbReference>
<dbReference type="RefSeq" id="WP_172584557.1">
    <property type="nucleotide sequence ID" value="NZ_BLAM01000098.1"/>
</dbReference>
<dbReference type="Gene3D" id="1.10.10.10">
    <property type="entry name" value="Winged helix-like DNA-binding domain superfamily/Winged helix DNA-binding domain"/>
    <property type="match status" value="1"/>
</dbReference>
<sequence>MNFDQHVKLVYDTLTDSEKETISYIRSNKATVVEMSISDLASNVLSSKSTILRLAKKLGFRGYTDLKYSLREDMIKASLVPSNLLGNLQVDIQKTFEYAQQVNFEPLIEAIRSADTVIIYATGYTQENYARELSKELMIVGKDNYILSGKANFELVSARLSKNDLVIVISLSGNGSDIRDIIVDLLLNKVPICSITDFGKNFLEEHARYKLFYQTSSLPSSYTKTEKSMIGLNIILTILARKYREAILFDE</sequence>
<dbReference type="Gene3D" id="3.40.50.10490">
    <property type="entry name" value="Glucose-6-phosphate isomerase like protein, domain 1"/>
    <property type="match status" value="1"/>
</dbReference>
<evidence type="ECO:0000256" key="3">
    <source>
        <dbReference type="ARBA" id="ARBA00023163"/>
    </source>
</evidence>
<dbReference type="GO" id="GO:1901135">
    <property type="term" value="P:carbohydrate derivative metabolic process"/>
    <property type="evidence" value="ECO:0007669"/>
    <property type="project" value="InterPro"/>
</dbReference>
<comment type="caution">
    <text evidence="5">The sequence shown here is derived from an EMBL/GenBank/DDBJ whole genome shotgun (WGS) entry which is preliminary data.</text>
</comment>
<dbReference type="GO" id="GO:0097367">
    <property type="term" value="F:carbohydrate derivative binding"/>
    <property type="evidence" value="ECO:0007669"/>
    <property type="project" value="InterPro"/>
</dbReference>
<dbReference type="PROSITE" id="PS51071">
    <property type="entry name" value="HTH_RPIR"/>
    <property type="match status" value="1"/>
</dbReference>
<dbReference type="PANTHER" id="PTHR30514">
    <property type="entry name" value="GLUCOKINASE"/>
    <property type="match status" value="1"/>
</dbReference>
<gene>
    <name evidence="5" type="ORF">SY212_09700</name>
</gene>
<dbReference type="InterPro" id="IPR009057">
    <property type="entry name" value="Homeodomain-like_sf"/>
</dbReference>
<dbReference type="EMBL" id="BLAM01000098">
    <property type="protein sequence ID" value="GET05940.1"/>
    <property type="molecule type" value="Genomic_DNA"/>
</dbReference>
<dbReference type="InterPro" id="IPR035472">
    <property type="entry name" value="RpiR-like_SIS"/>
</dbReference>
<dbReference type="PANTHER" id="PTHR30514:SF1">
    <property type="entry name" value="HTH-TYPE TRANSCRIPTIONAL REGULATOR HEXR-RELATED"/>
    <property type="match status" value="1"/>
</dbReference>
<dbReference type="AlphaFoldDB" id="A0A6F9XLA7"/>
<evidence type="ECO:0000256" key="2">
    <source>
        <dbReference type="ARBA" id="ARBA00023125"/>
    </source>
</evidence>
<dbReference type="InterPro" id="IPR001347">
    <property type="entry name" value="SIS_dom"/>
</dbReference>
<dbReference type="InterPro" id="IPR046348">
    <property type="entry name" value="SIS_dom_sf"/>
</dbReference>
<organism evidence="5">
    <name type="scientific">Ligilactobacillus agilis</name>
    <dbReference type="NCBI Taxonomy" id="1601"/>
    <lineage>
        <taxon>Bacteria</taxon>
        <taxon>Bacillati</taxon>
        <taxon>Bacillota</taxon>
        <taxon>Bacilli</taxon>
        <taxon>Lactobacillales</taxon>
        <taxon>Lactobacillaceae</taxon>
        <taxon>Ligilactobacillus</taxon>
    </lineage>
</organism>
<reference evidence="5" key="1">
    <citation type="submission" date="2019-10" db="EMBL/GenBank/DDBJ databases">
        <title>Lactobacillus agilis SY212 Whole Genome Sequencing Project.</title>
        <authorList>
            <person name="Suzuki S."/>
            <person name="Endo A."/>
            <person name="Maeno S."/>
            <person name="Shiwa Y."/>
            <person name="Matsutani M."/>
            <person name="Kajikawa A."/>
        </authorList>
    </citation>
    <scope>NUCLEOTIDE SEQUENCE</scope>
    <source>
        <strain evidence="5">SY212</strain>
    </source>
</reference>
<name>A0A6F9XLA7_9LACO</name>
<dbReference type="GO" id="GO:0003677">
    <property type="term" value="F:DNA binding"/>
    <property type="evidence" value="ECO:0007669"/>
    <property type="project" value="UniProtKB-KW"/>
</dbReference>
<keyword evidence="3" id="KW-0804">Transcription</keyword>
<dbReference type="Proteomes" id="UP000494265">
    <property type="component" value="Unassembled WGS sequence"/>
</dbReference>
<feature type="domain" description="HTH rpiR-type" evidence="4">
    <location>
        <begin position="1"/>
        <end position="77"/>
    </location>
</feature>
<dbReference type="Pfam" id="PF01418">
    <property type="entry name" value="HTH_6"/>
    <property type="match status" value="1"/>
</dbReference>
<keyword evidence="1" id="KW-0805">Transcription regulation</keyword>
<keyword evidence="2" id="KW-0238">DNA-binding</keyword>
<evidence type="ECO:0000256" key="1">
    <source>
        <dbReference type="ARBA" id="ARBA00023015"/>
    </source>
</evidence>
<proteinExistence type="predicted"/>
<dbReference type="Pfam" id="PF01380">
    <property type="entry name" value="SIS"/>
    <property type="match status" value="1"/>
</dbReference>
<evidence type="ECO:0000259" key="4">
    <source>
        <dbReference type="PROSITE" id="PS51071"/>
    </source>
</evidence>
<protein>
    <recommendedName>
        <fullName evidence="4">HTH rpiR-type domain-containing protein</fullName>
    </recommendedName>
</protein>